<dbReference type="EMBL" id="CP023344">
    <property type="protein sequence ID" value="ATC64423.1"/>
    <property type="molecule type" value="Genomic_DNA"/>
</dbReference>
<keyword evidence="4" id="KW-1185">Reference proteome</keyword>
<feature type="transmembrane region" description="Helical" evidence="2">
    <location>
        <begin position="32"/>
        <end position="52"/>
    </location>
</feature>
<keyword evidence="2" id="KW-0472">Membrane</keyword>
<evidence type="ECO:0000256" key="2">
    <source>
        <dbReference type="SAM" id="Phobius"/>
    </source>
</evidence>
<name>A0A290Q7M9_9BACT</name>
<accession>A0A290Q7M9</accession>
<keyword evidence="2" id="KW-0812">Transmembrane</keyword>
<feature type="region of interest" description="Disordered" evidence="1">
    <location>
        <begin position="199"/>
        <end position="218"/>
    </location>
</feature>
<sequence>MRRDQTGQSGAKRVRPDGCDNFVEMNFKTASFIAAAVFILWVLIGLLPLLLFDNPTERGTFGDMFGMANALFSGLALAGVVCAILLQREELSLQRRELELTRDELRKTSEAQTSSANSLIEQQKLGERNAQILAYTALLQSYDQRISAEKSKADSNRARGILYMLGSKSLSKERDSLEQKLRELIGGNRLPAQCTENLDSATVAQGGSNEDTGQRNQT</sequence>
<reference evidence="3 4" key="1">
    <citation type="submission" date="2017-09" db="EMBL/GenBank/DDBJ databases">
        <title>Complete genome sequence of Verrucomicrobial strain HZ-65, isolated from freshwater.</title>
        <authorList>
            <person name="Choi A."/>
        </authorList>
    </citation>
    <scope>NUCLEOTIDE SEQUENCE [LARGE SCALE GENOMIC DNA]</scope>
    <source>
        <strain evidence="3 4">HZ-65</strain>
    </source>
</reference>
<feature type="transmembrane region" description="Helical" evidence="2">
    <location>
        <begin position="64"/>
        <end position="86"/>
    </location>
</feature>
<evidence type="ECO:0000313" key="4">
    <source>
        <dbReference type="Proteomes" id="UP000217265"/>
    </source>
</evidence>
<evidence type="ECO:0000313" key="3">
    <source>
        <dbReference type="EMBL" id="ATC64423.1"/>
    </source>
</evidence>
<organism evidence="3 4">
    <name type="scientific">Nibricoccus aquaticus</name>
    <dbReference type="NCBI Taxonomy" id="2576891"/>
    <lineage>
        <taxon>Bacteria</taxon>
        <taxon>Pseudomonadati</taxon>
        <taxon>Verrucomicrobiota</taxon>
        <taxon>Opitutia</taxon>
        <taxon>Opitutales</taxon>
        <taxon>Opitutaceae</taxon>
        <taxon>Nibricoccus</taxon>
    </lineage>
</organism>
<dbReference type="Proteomes" id="UP000217265">
    <property type="component" value="Chromosome"/>
</dbReference>
<protein>
    <submittedName>
        <fullName evidence="3">Uncharacterized protein</fullName>
    </submittedName>
</protein>
<proteinExistence type="predicted"/>
<gene>
    <name evidence="3" type="ORF">CMV30_10905</name>
</gene>
<evidence type="ECO:0000256" key="1">
    <source>
        <dbReference type="SAM" id="MobiDB-lite"/>
    </source>
</evidence>
<dbReference type="AlphaFoldDB" id="A0A290Q7M9"/>
<dbReference type="KEGG" id="vbh:CMV30_10905"/>
<keyword evidence="2" id="KW-1133">Transmembrane helix</keyword>